<reference evidence="1" key="1">
    <citation type="submission" date="2020-08" db="EMBL/GenBank/DDBJ databases">
        <title>Multicomponent nature underlies the extraordinary mechanical properties of spider dragline silk.</title>
        <authorList>
            <person name="Kono N."/>
            <person name="Nakamura H."/>
            <person name="Mori M."/>
            <person name="Yoshida Y."/>
            <person name="Ohtoshi R."/>
            <person name="Malay A.D."/>
            <person name="Moran D.A.P."/>
            <person name="Tomita M."/>
            <person name="Numata K."/>
            <person name="Arakawa K."/>
        </authorList>
    </citation>
    <scope>NUCLEOTIDE SEQUENCE</scope>
</reference>
<dbReference type="Gene3D" id="3.60.10.10">
    <property type="entry name" value="Endonuclease/exonuclease/phosphatase"/>
    <property type="match status" value="1"/>
</dbReference>
<sequence>MEVQAINFLLPKHMINVVNAYHLNTSPIDTDLLHELASLKAEMKILLGDLDVKSPSCGNRSLDSKGIQVEDLVDDLNLTNLSTEEKIPTFAEQMGQRLPLILLPLATY</sequence>
<dbReference type="Proteomes" id="UP000886998">
    <property type="component" value="Unassembled WGS sequence"/>
</dbReference>
<keyword evidence="2" id="KW-1185">Reference proteome</keyword>
<proteinExistence type="predicted"/>
<organism evidence="1 2">
    <name type="scientific">Trichonephila inaurata madagascariensis</name>
    <dbReference type="NCBI Taxonomy" id="2747483"/>
    <lineage>
        <taxon>Eukaryota</taxon>
        <taxon>Metazoa</taxon>
        <taxon>Ecdysozoa</taxon>
        <taxon>Arthropoda</taxon>
        <taxon>Chelicerata</taxon>
        <taxon>Arachnida</taxon>
        <taxon>Araneae</taxon>
        <taxon>Araneomorphae</taxon>
        <taxon>Entelegynae</taxon>
        <taxon>Araneoidea</taxon>
        <taxon>Nephilidae</taxon>
        <taxon>Trichonephila</taxon>
        <taxon>Trichonephila inaurata</taxon>
    </lineage>
</organism>
<comment type="caution">
    <text evidence="1">The sequence shown here is derived from an EMBL/GenBank/DDBJ whole genome shotgun (WGS) entry which is preliminary data.</text>
</comment>
<accession>A0A8X6XDT0</accession>
<evidence type="ECO:0000313" key="1">
    <source>
        <dbReference type="EMBL" id="GFY51922.1"/>
    </source>
</evidence>
<name>A0A8X6XDT0_9ARAC</name>
<protein>
    <submittedName>
        <fullName evidence="1">Uncharacterized protein</fullName>
    </submittedName>
</protein>
<dbReference type="OrthoDB" id="6538096at2759"/>
<dbReference type="EMBL" id="BMAV01008377">
    <property type="protein sequence ID" value="GFY51922.1"/>
    <property type="molecule type" value="Genomic_DNA"/>
</dbReference>
<dbReference type="InterPro" id="IPR036691">
    <property type="entry name" value="Endo/exonu/phosph_ase_sf"/>
</dbReference>
<gene>
    <name evidence="1" type="ORF">TNIN_217261</name>
</gene>
<dbReference type="AlphaFoldDB" id="A0A8X6XDT0"/>
<evidence type="ECO:0000313" key="2">
    <source>
        <dbReference type="Proteomes" id="UP000886998"/>
    </source>
</evidence>